<evidence type="ECO:0000256" key="1">
    <source>
        <dbReference type="ARBA" id="ARBA00004651"/>
    </source>
</evidence>
<evidence type="ECO:0000313" key="10">
    <source>
        <dbReference type="Proteomes" id="UP000190435"/>
    </source>
</evidence>
<dbReference type="GO" id="GO:0022857">
    <property type="term" value="F:transmembrane transporter activity"/>
    <property type="evidence" value="ECO:0007669"/>
    <property type="project" value="InterPro"/>
</dbReference>
<dbReference type="AlphaFoldDB" id="A0A1T0A6U1"/>
<gene>
    <name evidence="8" type="ORF">B0181_03465</name>
    <name evidence="9" type="ORF">NCTC10293_01566</name>
</gene>
<feature type="transmembrane region" description="Helical" evidence="6">
    <location>
        <begin position="299"/>
        <end position="318"/>
    </location>
</feature>
<feature type="transmembrane region" description="Helical" evidence="6">
    <location>
        <begin position="34"/>
        <end position="55"/>
    </location>
</feature>
<evidence type="ECO:0000313" key="9">
    <source>
        <dbReference type="EMBL" id="STZ13985.1"/>
    </source>
</evidence>
<reference evidence="8 10" key="1">
    <citation type="submission" date="2017-02" db="EMBL/GenBank/DDBJ databases">
        <title>Draft genome sequence of Moraxella caviae CCUG 355 type strain.</title>
        <authorList>
            <person name="Engstrom-Jakobsson H."/>
            <person name="Salva-Serra F."/>
            <person name="Thorell K."/>
            <person name="Gonzales-Siles L."/>
            <person name="Karlsson R."/>
            <person name="Boulund F."/>
            <person name="Engstrand L."/>
            <person name="Moore E."/>
        </authorList>
    </citation>
    <scope>NUCLEOTIDE SEQUENCE [LARGE SCALE GENOMIC DNA]</scope>
    <source>
        <strain evidence="8 10">CCUG 355</strain>
    </source>
</reference>
<dbReference type="Proteomes" id="UP000190435">
    <property type="component" value="Unassembled WGS sequence"/>
</dbReference>
<dbReference type="STRING" id="34060.B0181_03465"/>
<dbReference type="GO" id="GO:0005886">
    <property type="term" value="C:plasma membrane"/>
    <property type="evidence" value="ECO:0007669"/>
    <property type="project" value="UniProtKB-SubCell"/>
</dbReference>
<feature type="transmembrane region" description="Helical" evidence="6">
    <location>
        <begin position="160"/>
        <end position="179"/>
    </location>
</feature>
<dbReference type="OrthoDB" id="9775268at2"/>
<dbReference type="Pfam" id="PF07690">
    <property type="entry name" value="MFS_1"/>
    <property type="match status" value="1"/>
</dbReference>
<feature type="transmembrane region" description="Helical" evidence="6">
    <location>
        <begin position="134"/>
        <end position="154"/>
    </location>
</feature>
<evidence type="ECO:0000256" key="2">
    <source>
        <dbReference type="ARBA" id="ARBA00022475"/>
    </source>
</evidence>
<dbReference type="Gene3D" id="1.20.1250.20">
    <property type="entry name" value="MFS general substrate transporter like domains"/>
    <property type="match status" value="1"/>
</dbReference>
<feature type="transmembrane region" description="Helical" evidence="6">
    <location>
        <begin position="364"/>
        <end position="381"/>
    </location>
</feature>
<keyword evidence="10" id="KW-1185">Reference proteome</keyword>
<keyword evidence="4 6" id="KW-1133">Transmembrane helix</keyword>
<dbReference type="InterPro" id="IPR020846">
    <property type="entry name" value="MFS_dom"/>
</dbReference>
<keyword evidence="3 6" id="KW-0812">Transmembrane</keyword>
<keyword evidence="2" id="KW-1003">Cell membrane</keyword>
<evidence type="ECO:0000256" key="6">
    <source>
        <dbReference type="SAM" id="Phobius"/>
    </source>
</evidence>
<accession>A0A1T0A6U1</accession>
<feature type="transmembrane region" description="Helical" evidence="6">
    <location>
        <begin position="245"/>
        <end position="263"/>
    </location>
</feature>
<dbReference type="PANTHER" id="PTHR23513:SF6">
    <property type="entry name" value="MAJOR FACILITATOR SUPERFAMILY ASSOCIATED DOMAIN-CONTAINING PROTEIN"/>
    <property type="match status" value="1"/>
</dbReference>
<keyword evidence="5 6" id="KW-0472">Membrane</keyword>
<dbReference type="RefSeq" id="WP_078276087.1">
    <property type="nucleotide sequence ID" value="NZ_CAACXO010000077.1"/>
</dbReference>
<feature type="transmembrane region" description="Helical" evidence="6">
    <location>
        <begin position="339"/>
        <end position="358"/>
    </location>
</feature>
<keyword evidence="9" id="KW-0808">Transferase</keyword>
<feature type="transmembrane region" description="Helical" evidence="6">
    <location>
        <begin position="67"/>
        <end position="87"/>
    </location>
</feature>
<dbReference type="EMBL" id="MUXU01000022">
    <property type="protein sequence ID" value="OOR91370.1"/>
    <property type="molecule type" value="Genomic_DNA"/>
</dbReference>
<evidence type="ECO:0000259" key="7">
    <source>
        <dbReference type="PROSITE" id="PS50850"/>
    </source>
</evidence>
<evidence type="ECO:0000256" key="4">
    <source>
        <dbReference type="ARBA" id="ARBA00022989"/>
    </source>
</evidence>
<feature type="transmembrane region" description="Helical" evidence="6">
    <location>
        <begin position="7"/>
        <end position="28"/>
    </location>
</feature>
<dbReference type="GO" id="GO:0016746">
    <property type="term" value="F:acyltransferase activity"/>
    <property type="evidence" value="ECO:0007669"/>
    <property type="project" value="UniProtKB-KW"/>
</dbReference>
<name>A0A1T0A6U1_9GAMM</name>
<dbReference type="PANTHER" id="PTHR23513">
    <property type="entry name" value="INTEGRAL MEMBRANE EFFLUX PROTEIN-RELATED"/>
    <property type="match status" value="1"/>
</dbReference>
<organism evidence="8 10">
    <name type="scientific">Moraxella caviae</name>
    <dbReference type="NCBI Taxonomy" id="34060"/>
    <lineage>
        <taxon>Bacteria</taxon>
        <taxon>Pseudomonadati</taxon>
        <taxon>Pseudomonadota</taxon>
        <taxon>Gammaproteobacteria</taxon>
        <taxon>Moraxellales</taxon>
        <taxon>Moraxellaceae</taxon>
        <taxon>Moraxella</taxon>
    </lineage>
</organism>
<keyword evidence="9" id="KW-0012">Acyltransferase</keyword>
<feature type="transmembrane region" description="Helical" evidence="6">
    <location>
        <begin position="211"/>
        <end position="233"/>
    </location>
</feature>
<dbReference type="Proteomes" id="UP000255279">
    <property type="component" value="Unassembled WGS sequence"/>
</dbReference>
<evidence type="ECO:0000313" key="11">
    <source>
        <dbReference type="Proteomes" id="UP000255279"/>
    </source>
</evidence>
<feature type="transmembrane region" description="Helical" evidence="6">
    <location>
        <begin position="93"/>
        <end position="113"/>
    </location>
</feature>
<proteinExistence type="predicted"/>
<dbReference type="SUPFAM" id="SSF103473">
    <property type="entry name" value="MFS general substrate transporter"/>
    <property type="match status" value="1"/>
</dbReference>
<evidence type="ECO:0000256" key="5">
    <source>
        <dbReference type="ARBA" id="ARBA00023136"/>
    </source>
</evidence>
<dbReference type="PROSITE" id="PS50850">
    <property type="entry name" value="MFS"/>
    <property type="match status" value="1"/>
</dbReference>
<protein>
    <submittedName>
        <fullName evidence="9">2-acyl-glycerophospho-ethanolamine acyltransferase</fullName>
    </submittedName>
</protein>
<dbReference type="CDD" id="cd06173">
    <property type="entry name" value="MFS_MefA_like"/>
    <property type="match status" value="1"/>
</dbReference>
<evidence type="ECO:0000313" key="8">
    <source>
        <dbReference type="EMBL" id="OOR91370.1"/>
    </source>
</evidence>
<reference evidence="9 11" key="2">
    <citation type="submission" date="2018-06" db="EMBL/GenBank/DDBJ databases">
        <authorList>
            <consortium name="Pathogen Informatics"/>
            <person name="Doyle S."/>
        </authorList>
    </citation>
    <scope>NUCLEOTIDE SEQUENCE [LARGE SCALE GENOMIC DNA]</scope>
    <source>
        <strain evidence="9 11">NCTC10293</strain>
    </source>
</reference>
<dbReference type="InterPro" id="IPR036259">
    <property type="entry name" value="MFS_trans_sf"/>
</dbReference>
<comment type="subcellular location">
    <subcellularLocation>
        <location evidence="1">Cell membrane</location>
        <topology evidence="1">Multi-pass membrane protein</topology>
    </subcellularLocation>
</comment>
<dbReference type="EMBL" id="UGQE01000004">
    <property type="protein sequence ID" value="STZ13985.1"/>
    <property type="molecule type" value="Genomic_DNA"/>
</dbReference>
<evidence type="ECO:0000256" key="3">
    <source>
        <dbReference type="ARBA" id="ARBA00022692"/>
    </source>
</evidence>
<sequence length="389" mass="43664">MFDRINLSYFATTLGYWIALFFIPLLVLELTQSALLVSVAYALDILPYIVLTPIAGALADKFNKKHLIIIGEMCCFLASLALFFLTFEKSNVYFIILLGFLISSFSAIHHPVFQSILPELYHHDILPKVNGNIASINSFTGIIAPAILGVLFGFLSNKQIALIIPLLYLVSAAAFYGIVYRAHTTKHKINIIKDNKEAVNYLKTQTTLMDFSYLFFFVNFGLRMILSSLIWLYTTHFYLAKNLTAYHFIFIGIMSILGAKIAGKYIVGKYTTDKIIFRSSIVIAGLIFSLALFDNVFYLTFIWGLVSLFSMFIIVAYFTYRQQQTERALLSRVVALTRLISYLAIPPAVLLSGYLLDAFGAPNLIYFIAGACVLLPSLYFANKSSAART</sequence>
<dbReference type="InterPro" id="IPR011701">
    <property type="entry name" value="MFS"/>
</dbReference>
<feature type="domain" description="Major facilitator superfamily (MFS) profile" evidence="7">
    <location>
        <begin position="1"/>
        <end position="183"/>
    </location>
</feature>
<feature type="transmembrane region" description="Helical" evidence="6">
    <location>
        <begin position="275"/>
        <end position="293"/>
    </location>
</feature>